<sequence length="209" mass="21722">MKVVALSIAIEIAGGVALAQDVADPTAHLRACAAMESAARLECLDKLSRSIVPTDRPVRGEDNWIVSETTSPVDYTPIVTAKTFARGGPESSLTQLTIYCRGGRTELAVSGPAVTGGGTDYIIVYRVNEAAPLQIAAGVPSFGSGAAFRADVVQFLHSLPDEGGLNVRLVPRSGAAHEGQFALTGLKGVRAKIALACKWPNLGATPGNR</sequence>
<evidence type="ECO:0008006" key="3">
    <source>
        <dbReference type="Google" id="ProtNLM"/>
    </source>
</evidence>
<name>A0ABU3S9S8_9HYPH</name>
<evidence type="ECO:0000313" key="2">
    <source>
        <dbReference type="Proteomes" id="UP001254257"/>
    </source>
</evidence>
<comment type="caution">
    <text evidence="1">The sequence shown here is derived from an EMBL/GenBank/DDBJ whole genome shotgun (WGS) entry which is preliminary data.</text>
</comment>
<dbReference type="EMBL" id="JAWDID010000020">
    <property type="protein sequence ID" value="MDU0341130.1"/>
    <property type="molecule type" value="Genomic_DNA"/>
</dbReference>
<protein>
    <recommendedName>
        <fullName evidence="3">Type VI secretion system VasI, EvfG, VC_A0118</fullName>
    </recommendedName>
</protein>
<accession>A0ABU3S9S8</accession>
<keyword evidence="2" id="KW-1185">Reference proteome</keyword>
<organism evidence="1 2">
    <name type="scientific">Bosea rubneri</name>
    <dbReference type="NCBI Taxonomy" id="3075434"/>
    <lineage>
        <taxon>Bacteria</taxon>
        <taxon>Pseudomonadati</taxon>
        <taxon>Pseudomonadota</taxon>
        <taxon>Alphaproteobacteria</taxon>
        <taxon>Hyphomicrobiales</taxon>
        <taxon>Boseaceae</taxon>
        <taxon>Bosea</taxon>
    </lineage>
</organism>
<gene>
    <name evidence="1" type="ORF">RKE40_14630</name>
</gene>
<evidence type="ECO:0000313" key="1">
    <source>
        <dbReference type="EMBL" id="MDU0341130.1"/>
    </source>
</evidence>
<dbReference type="Proteomes" id="UP001254257">
    <property type="component" value="Unassembled WGS sequence"/>
</dbReference>
<proteinExistence type="predicted"/>
<dbReference type="RefSeq" id="WP_316018964.1">
    <property type="nucleotide sequence ID" value="NZ_JAWDID010000020.1"/>
</dbReference>
<reference evidence="1 2" key="1">
    <citation type="submission" date="2023-09" db="EMBL/GenBank/DDBJ databases">
        <title>Whole genome shotgun sequencing (WGS) of Bosea sp. ZW T0_25, isolated from stored onions (Allium cepa).</title>
        <authorList>
            <person name="Stoll D.A."/>
            <person name="Huch M."/>
        </authorList>
    </citation>
    <scope>NUCLEOTIDE SEQUENCE [LARGE SCALE GENOMIC DNA]</scope>
    <source>
        <strain evidence="1 2">ZW T0_25</strain>
    </source>
</reference>